<dbReference type="Proteomes" id="UP000007264">
    <property type="component" value="Unassembled WGS sequence"/>
</dbReference>
<dbReference type="RefSeq" id="XP_005649380.1">
    <property type="nucleotide sequence ID" value="XM_005649323.1"/>
</dbReference>
<gene>
    <name evidence="4" type="ORF">COCSUDRAFT_9822</name>
    <name evidence="6" type="ORF">COCSUDRAFT_9824</name>
    <name evidence="3" type="ORF">COCSUDRAFT_9825</name>
    <name evidence="7" type="ORF">COCSUDRAFT_9827</name>
    <name evidence="2" type="ORF">COCSUDRAFT_9828</name>
    <name evidence="5" type="ORF">COCSUDRAFT_9830</name>
    <name evidence="1" type="ORF">COCSUDRAFT_9849</name>
    <name evidence="8" type="ORF">COCSUDRAFT_9901</name>
</gene>
<evidence type="ECO:0000313" key="7">
    <source>
        <dbReference type="EMBL" id="EIE24763.1"/>
    </source>
</evidence>
<dbReference type="GeneID" id="17039002"/>
<dbReference type="GeneID" id="17036282"/>
<evidence type="ECO:0000313" key="8">
    <source>
        <dbReference type="EMBL" id="EIE24836.1"/>
    </source>
</evidence>
<dbReference type="KEGG" id="csl:COCSUDRAFT_9828"/>
<dbReference type="EMBL" id="AGSI01000019">
    <property type="protein sequence ID" value="EIE19284.1"/>
    <property type="molecule type" value="Genomic_DNA"/>
</dbReference>
<name>I0YLL5_COCSC</name>
<protein>
    <submittedName>
        <fullName evidence="4">Uncharacterized protein</fullName>
    </submittedName>
</protein>
<reference evidence="4 9" key="1">
    <citation type="journal article" date="2012" name="Genome Biol.">
        <title>The genome of the polar eukaryotic microalga coccomyxa subellipsoidea reveals traits of cold adaptation.</title>
        <authorList>
            <person name="Blanc G."/>
            <person name="Agarkova I."/>
            <person name="Grimwood J."/>
            <person name="Kuo A."/>
            <person name="Brueggeman A."/>
            <person name="Dunigan D."/>
            <person name="Gurnon J."/>
            <person name="Ladunga I."/>
            <person name="Lindquist E."/>
            <person name="Lucas S."/>
            <person name="Pangilinan J."/>
            <person name="Proschold T."/>
            <person name="Salamov A."/>
            <person name="Schmutz J."/>
            <person name="Weeks D."/>
            <person name="Yamada T."/>
            <person name="Claverie J.M."/>
            <person name="Grigoriev I."/>
            <person name="Van Etten J."/>
            <person name="Lomsadze A."/>
            <person name="Borodovsky M."/>
        </authorList>
    </citation>
    <scope>NUCLEOTIDE SEQUENCE [LARGE SCALE GENOMIC DNA]</scope>
    <source>
        <strain evidence="4 9">C-169</strain>
    </source>
</reference>
<dbReference type="EMBL" id="AGSI01000008">
    <property type="protein sequence ID" value="EIE23018.1"/>
    <property type="molecule type" value="Genomic_DNA"/>
</dbReference>
<dbReference type="KEGG" id="csl:COCSUDRAFT_9827"/>
<dbReference type="EMBL" id="AGSI01000005">
    <property type="protein sequence ID" value="EIE24836.1"/>
    <property type="molecule type" value="Genomic_DNA"/>
</dbReference>
<accession>I0YLL5</accession>
<evidence type="ECO:0000313" key="2">
    <source>
        <dbReference type="EMBL" id="EIE18588.1"/>
    </source>
</evidence>
<sequence length="78" mass="8487">MHTRLPQLRRMGNLSGAGQAALSPPSGLLHLLGVVLIKHYHIPGLTPHDGHLFGAPLQALLLLRQRGQFPSQQPCLSR</sequence>
<dbReference type="KEGG" id="csl:COCSUDRAFT_9830"/>
<keyword evidence="9" id="KW-1185">Reference proteome</keyword>
<dbReference type="KEGG" id="csl:COCSUDRAFT_9825"/>
<evidence type="ECO:0000313" key="3">
    <source>
        <dbReference type="EMBL" id="EIE19280.1"/>
    </source>
</evidence>
<dbReference type="RefSeq" id="XP_005649307.1">
    <property type="nucleotide sequence ID" value="XM_005649250.1"/>
</dbReference>
<dbReference type="EMBL" id="AGSI01000013">
    <property type="protein sequence ID" value="EIE21020.1"/>
    <property type="molecule type" value="Genomic_DNA"/>
</dbReference>
<dbReference type="EMBL" id="AGSI01000023">
    <property type="protein sequence ID" value="EIE18588.1"/>
    <property type="molecule type" value="Genomic_DNA"/>
</dbReference>
<dbReference type="KEGG" id="csl:COCSUDRAFT_9822"/>
<dbReference type="RefSeq" id="XP_005647562.1">
    <property type="nucleotide sequence ID" value="XM_005647505.1"/>
</dbReference>
<dbReference type="RefSeq" id="XP_005643828.1">
    <property type="nucleotide sequence ID" value="XM_005643771.1"/>
</dbReference>
<evidence type="ECO:0000313" key="9">
    <source>
        <dbReference type="Proteomes" id="UP000007264"/>
    </source>
</evidence>
<dbReference type="KEGG" id="csl:COCSUDRAFT_9824"/>
<comment type="caution">
    <text evidence="4">The sequence shown here is derived from an EMBL/GenBank/DDBJ whole genome shotgun (WGS) entry which is preliminary data.</text>
</comment>
<dbReference type="GeneID" id="17037224"/>
<evidence type="ECO:0000313" key="6">
    <source>
        <dbReference type="EMBL" id="EIE23018.1"/>
    </source>
</evidence>
<dbReference type="RefSeq" id="XP_005642915.1">
    <property type="nucleotide sequence ID" value="XM_005642858.1"/>
</dbReference>
<dbReference type="EMBL" id="AGSI01000005">
    <property type="protein sequence ID" value="EIE24763.1"/>
    <property type="molecule type" value="Genomic_DNA"/>
</dbReference>
<evidence type="ECO:0000313" key="1">
    <source>
        <dbReference type="EMBL" id="EIE18371.1"/>
    </source>
</evidence>
<dbReference type="KEGG" id="csl:COCSUDRAFT_9901"/>
<dbReference type="RefSeq" id="XP_005645564.1">
    <property type="nucleotide sequence ID" value="XM_005645507.1"/>
</dbReference>
<proteinExistence type="predicted"/>
<dbReference type="RefSeq" id="XP_005643824.1">
    <property type="nucleotide sequence ID" value="XM_005643767.1"/>
</dbReference>
<evidence type="ECO:0000313" key="5">
    <source>
        <dbReference type="EMBL" id="EIE21020.1"/>
    </source>
</evidence>
<dbReference type="KEGG" id="csl:COCSUDRAFT_9849"/>
<dbReference type="GeneID" id="17037220"/>
<dbReference type="RefSeq" id="XP_005643132.1">
    <property type="nucleotide sequence ID" value="XM_005643075.1"/>
</dbReference>
<organism evidence="4 9">
    <name type="scientific">Coccomyxa subellipsoidea (strain C-169)</name>
    <name type="common">Green microalga</name>
    <dbReference type="NCBI Taxonomy" id="574566"/>
    <lineage>
        <taxon>Eukaryota</taxon>
        <taxon>Viridiplantae</taxon>
        <taxon>Chlorophyta</taxon>
        <taxon>core chlorophytes</taxon>
        <taxon>Trebouxiophyceae</taxon>
        <taxon>Trebouxiophyceae incertae sedis</taxon>
        <taxon>Coccomyxaceae</taxon>
        <taxon>Coccomyxa</taxon>
        <taxon>Coccomyxa subellipsoidea</taxon>
    </lineage>
</organism>
<dbReference type="GeneID" id="17042837"/>
<dbReference type="EMBL" id="AGSI01000024">
    <property type="protein sequence ID" value="EIE18371.1"/>
    <property type="molecule type" value="Genomic_DNA"/>
</dbReference>
<dbReference type="AlphaFoldDB" id="I0YLL5"/>
<evidence type="ECO:0000313" key="4">
    <source>
        <dbReference type="EMBL" id="EIE19284.1"/>
    </source>
</evidence>
<dbReference type="GeneID" id="17041006"/>
<dbReference type="GeneID" id="17042764"/>
<feature type="non-terminal residue" evidence="4">
    <location>
        <position position="78"/>
    </location>
</feature>
<dbReference type="GeneID" id="17036473"/>
<dbReference type="EMBL" id="AGSI01000019">
    <property type="protein sequence ID" value="EIE19280.1"/>
    <property type="molecule type" value="Genomic_DNA"/>
</dbReference>